<dbReference type="GO" id="GO:0005886">
    <property type="term" value="C:plasma membrane"/>
    <property type="evidence" value="ECO:0007669"/>
    <property type="project" value="UniProtKB-SubCell"/>
</dbReference>
<feature type="transmembrane region" description="Helical" evidence="7">
    <location>
        <begin position="684"/>
        <end position="708"/>
    </location>
</feature>
<keyword evidence="11" id="KW-1185">Reference proteome</keyword>
<feature type="transmembrane region" description="Helical" evidence="7">
    <location>
        <begin position="21"/>
        <end position="44"/>
    </location>
</feature>
<comment type="subcellular location">
    <subcellularLocation>
        <location evidence="1">Cell membrane</location>
        <topology evidence="1">Multi-pass membrane protein</topology>
    </subcellularLocation>
</comment>
<feature type="transmembrane region" description="Helical" evidence="7">
    <location>
        <begin position="381"/>
        <end position="402"/>
    </location>
</feature>
<organism evidence="10 11">
    <name type="scientific">Pseudolysobacter antarcticus</name>
    <dbReference type="NCBI Taxonomy" id="2511995"/>
    <lineage>
        <taxon>Bacteria</taxon>
        <taxon>Pseudomonadati</taxon>
        <taxon>Pseudomonadota</taxon>
        <taxon>Gammaproteobacteria</taxon>
        <taxon>Lysobacterales</taxon>
        <taxon>Rhodanobacteraceae</taxon>
        <taxon>Pseudolysobacter</taxon>
    </lineage>
</organism>
<evidence type="ECO:0000256" key="6">
    <source>
        <dbReference type="ARBA" id="ARBA00038076"/>
    </source>
</evidence>
<dbReference type="PANTHER" id="PTHR30572:SF4">
    <property type="entry name" value="ABC TRANSPORTER PERMEASE YTRF"/>
    <property type="match status" value="1"/>
</dbReference>
<evidence type="ECO:0000256" key="7">
    <source>
        <dbReference type="SAM" id="Phobius"/>
    </source>
</evidence>
<evidence type="ECO:0000259" key="9">
    <source>
        <dbReference type="Pfam" id="PF12704"/>
    </source>
</evidence>
<evidence type="ECO:0000256" key="5">
    <source>
        <dbReference type="ARBA" id="ARBA00023136"/>
    </source>
</evidence>
<dbReference type="InterPro" id="IPR025857">
    <property type="entry name" value="MacB_PCD"/>
</dbReference>
<feature type="transmembrane region" description="Helical" evidence="7">
    <location>
        <begin position="427"/>
        <end position="450"/>
    </location>
</feature>
<dbReference type="AlphaFoldDB" id="A0A411HF50"/>
<accession>A0A411HF50</accession>
<evidence type="ECO:0000259" key="8">
    <source>
        <dbReference type="Pfam" id="PF02687"/>
    </source>
</evidence>
<feature type="domain" description="MacB-like periplasmic core" evidence="9">
    <location>
        <begin position="23"/>
        <end position="244"/>
    </location>
</feature>
<dbReference type="RefSeq" id="WP_129831366.1">
    <property type="nucleotide sequence ID" value="NZ_CP035704.1"/>
</dbReference>
<feature type="domain" description="ABC3 transporter permease C-terminal" evidence="8">
    <location>
        <begin position="692"/>
        <end position="804"/>
    </location>
</feature>
<dbReference type="Pfam" id="PF02687">
    <property type="entry name" value="FtsX"/>
    <property type="match status" value="2"/>
</dbReference>
<sequence length="811" mass="85506">MLSIFLQNLRYATRQLLNRPGFTLFAVLSLAIGIAASTTLFSVVNTFLFAPVSGIGTQTTVVELGRTRHGDGFESFSYPDFSDYALRAKNFATLFAYAMQPLNVSVAGEPQRALGLVVSGNYFDTLQVAAYRGRLLSDNDDRDGAAPVVVASYAAWRKYLDGDTTAVGKPVLINGQAFTLAGIAAPEFHGTIALLTPAFYVPLHQLALLKPGAPRRFDERASAWLSLAARLTPDTTVALAQNQLSVIGQQLASAYPRPRNDGGISVVALRAVPGEFRGGLIAFSGLLFALISLILLVACVNVASMLLARGEARRHEIAMRFVLGASRTRVISQLLTESILLSLGAGVIGVLLGRGCCALLSQIDPPTPVPISMHVPMDGAALMFALGCTLVTALVFGLLPALRISKHAPGASQALVSRQIAGGRSRLGSTLVVAQIALTMVLLVSGGLFMRALQRAAAIDTGFDPQHVLTADFNLEPSGYAPAALAQIQKTFTEHVRQMPGVEQAALAALVPLDLSHMSFGSFQLPNLPEDAVSPDTNLVSPGFFETLDIKLQGRGFDLHDNKGNTEVCVVNVALAHLLVPSGDVLGRSFVYGDKDDLHTLTVIGIAANGKYASLSETSEPFLFLPLTQWPRAEASLVVKTSLPPNTFAMQMRSELHTLDASVPAGQIHPLTDVIALSLLPQRIVGMISLALGGIGLLLAAIGLYGLIAMHVASRTREFGVRLAMGASPRRIVADVLRRGALLASSGLVIGAVLSLGGAMLVSSLLFGANAADALAFLGAGLLLAAIAMLASYLPARRAASINPIIALRQE</sequence>
<dbReference type="InterPro" id="IPR017800">
    <property type="entry name" value="ADOP"/>
</dbReference>
<dbReference type="PANTHER" id="PTHR30572">
    <property type="entry name" value="MEMBRANE COMPONENT OF TRANSPORTER-RELATED"/>
    <property type="match status" value="1"/>
</dbReference>
<feature type="transmembrane region" description="Helical" evidence="7">
    <location>
        <begin position="339"/>
        <end position="361"/>
    </location>
</feature>
<evidence type="ECO:0000256" key="2">
    <source>
        <dbReference type="ARBA" id="ARBA00022475"/>
    </source>
</evidence>
<name>A0A411HF50_9GAMM</name>
<feature type="domain" description="MacB-like periplasmic core" evidence="9">
    <location>
        <begin position="498"/>
        <end position="640"/>
    </location>
</feature>
<keyword evidence="4 7" id="KW-1133">Transmembrane helix</keyword>
<keyword evidence="2" id="KW-1003">Cell membrane</keyword>
<dbReference type="GO" id="GO:0022857">
    <property type="term" value="F:transmembrane transporter activity"/>
    <property type="evidence" value="ECO:0007669"/>
    <property type="project" value="TreeGrafter"/>
</dbReference>
<protein>
    <submittedName>
        <fullName evidence="10">ABC transporter permease</fullName>
    </submittedName>
</protein>
<dbReference type="Pfam" id="PF12704">
    <property type="entry name" value="MacB_PCD"/>
    <property type="match status" value="2"/>
</dbReference>
<gene>
    <name evidence="10" type="ORF">ELE36_01210</name>
</gene>
<keyword evidence="3 7" id="KW-0812">Transmembrane</keyword>
<feature type="transmembrane region" description="Helical" evidence="7">
    <location>
        <begin position="774"/>
        <end position="794"/>
    </location>
</feature>
<dbReference type="NCBIfam" id="TIGR03434">
    <property type="entry name" value="ADOP"/>
    <property type="match status" value="1"/>
</dbReference>
<keyword evidence="5 7" id="KW-0472">Membrane</keyword>
<feature type="domain" description="ABC3 transporter permease C-terminal" evidence="8">
    <location>
        <begin position="289"/>
        <end position="409"/>
    </location>
</feature>
<proteinExistence type="inferred from homology"/>
<dbReference type="KEGG" id="xbc:ELE36_01210"/>
<evidence type="ECO:0000256" key="1">
    <source>
        <dbReference type="ARBA" id="ARBA00004651"/>
    </source>
</evidence>
<dbReference type="EMBL" id="CP035704">
    <property type="protein sequence ID" value="QBB69110.1"/>
    <property type="molecule type" value="Genomic_DNA"/>
</dbReference>
<evidence type="ECO:0000313" key="11">
    <source>
        <dbReference type="Proteomes" id="UP000291562"/>
    </source>
</evidence>
<feature type="transmembrane region" description="Helical" evidence="7">
    <location>
        <begin position="740"/>
        <end position="762"/>
    </location>
</feature>
<dbReference type="InterPro" id="IPR050250">
    <property type="entry name" value="Macrolide_Exporter_MacB"/>
</dbReference>
<evidence type="ECO:0000256" key="3">
    <source>
        <dbReference type="ARBA" id="ARBA00022692"/>
    </source>
</evidence>
<reference evidence="10 11" key="1">
    <citation type="submission" date="2019-01" db="EMBL/GenBank/DDBJ databases">
        <title>Pseudolysobacter antarctica gen. nov., sp. nov., isolated from Fildes Peninsula, Antarctica.</title>
        <authorList>
            <person name="Wei Z."/>
            <person name="Peng F."/>
        </authorList>
    </citation>
    <scope>NUCLEOTIDE SEQUENCE [LARGE SCALE GENOMIC DNA]</scope>
    <source>
        <strain evidence="10 11">AQ6-296</strain>
    </source>
</reference>
<feature type="transmembrane region" description="Helical" evidence="7">
    <location>
        <begin position="280"/>
        <end position="307"/>
    </location>
</feature>
<dbReference type="InterPro" id="IPR003838">
    <property type="entry name" value="ABC3_permease_C"/>
</dbReference>
<evidence type="ECO:0000313" key="10">
    <source>
        <dbReference type="EMBL" id="QBB69110.1"/>
    </source>
</evidence>
<dbReference type="OrthoDB" id="6007356at2"/>
<dbReference type="Proteomes" id="UP000291562">
    <property type="component" value="Chromosome"/>
</dbReference>
<comment type="similarity">
    <text evidence="6">Belongs to the ABC-4 integral membrane protein family.</text>
</comment>
<evidence type="ECO:0000256" key="4">
    <source>
        <dbReference type="ARBA" id="ARBA00022989"/>
    </source>
</evidence>